<evidence type="ECO:0000256" key="1">
    <source>
        <dbReference type="SAM" id="MobiDB-lite"/>
    </source>
</evidence>
<gene>
    <name evidence="2" type="ORF">CY34DRAFT_85964</name>
</gene>
<name>A0A0D0AH25_9AGAM</name>
<dbReference type="AlphaFoldDB" id="A0A0D0AH25"/>
<evidence type="ECO:0000313" key="3">
    <source>
        <dbReference type="Proteomes" id="UP000054485"/>
    </source>
</evidence>
<reference evidence="2 3" key="1">
    <citation type="submission" date="2014-04" db="EMBL/GenBank/DDBJ databases">
        <authorList>
            <consortium name="DOE Joint Genome Institute"/>
            <person name="Kuo A."/>
            <person name="Ruytinx J."/>
            <person name="Rineau F."/>
            <person name="Colpaert J."/>
            <person name="Kohler A."/>
            <person name="Nagy L.G."/>
            <person name="Floudas D."/>
            <person name="Copeland A."/>
            <person name="Barry K.W."/>
            <person name="Cichocki N."/>
            <person name="Veneault-Fourrey C."/>
            <person name="LaButti K."/>
            <person name="Lindquist E.A."/>
            <person name="Lipzen A."/>
            <person name="Lundell T."/>
            <person name="Morin E."/>
            <person name="Murat C."/>
            <person name="Sun H."/>
            <person name="Tunlid A."/>
            <person name="Henrissat B."/>
            <person name="Grigoriev I.V."/>
            <person name="Hibbett D.S."/>
            <person name="Martin F."/>
            <person name="Nordberg H.P."/>
            <person name="Cantor M.N."/>
            <person name="Hua S.X."/>
        </authorList>
    </citation>
    <scope>NUCLEOTIDE SEQUENCE [LARGE SCALE GENOMIC DNA]</scope>
    <source>
        <strain evidence="2 3">UH-Slu-Lm8-n1</strain>
    </source>
</reference>
<keyword evidence="3" id="KW-1185">Reference proteome</keyword>
<evidence type="ECO:0000313" key="2">
    <source>
        <dbReference type="EMBL" id="KIK41121.1"/>
    </source>
</evidence>
<dbReference type="EMBL" id="KN835278">
    <property type="protein sequence ID" value="KIK41121.1"/>
    <property type="molecule type" value="Genomic_DNA"/>
</dbReference>
<dbReference type="STRING" id="930992.A0A0D0AH25"/>
<proteinExistence type="predicted"/>
<reference evidence="3" key="2">
    <citation type="submission" date="2015-01" db="EMBL/GenBank/DDBJ databases">
        <title>Evolutionary Origins and Diversification of the Mycorrhizal Mutualists.</title>
        <authorList>
            <consortium name="DOE Joint Genome Institute"/>
            <consortium name="Mycorrhizal Genomics Consortium"/>
            <person name="Kohler A."/>
            <person name="Kuo A."/>
            <person name="Nagy L.G."/>
            <person name="Floudas D."/>
            <person name="Copeland A."/>
            <person name="Barry K.W."/>
            <person name="Cichocki N."/>
            <person name="Veneault-Fourrey C."/>
            <person name="LaButti K."/>
            <person name="Lindquist E.A."/>
            <person name="Lipzen A."/>
            <person name="Lundell T."/>
            <person name="Morin E."/>
            <person name="Murat C."/>
            <person name="Riley R."/>
            <person name="Ohm R."/>
            <person name="Sun H."/>
            <person name="Tunlid A."/>
            <person name="Henrissat B."/>
            <person name="Grigoriev I.V."/>
            <person name="Hibbett D.S."/>
            <person name="Martin F."/>
        </authorList>
    </citation>
    <scope>NUCLEOTIDE SEQUENCE [LARGE SCALE GENOMIC DNA]</scope>
    <source>
        <strain evidence="3">UH-Slu-Lm8-n1</strain>
    </source>
</reference>
<dbReference type="OrthoDB" id="2688210at2759"/>
<organism evidence="2 3">
    <name type="scientific">Suillus luteus UH-Slu-Lm8-n1</name>
    <dbReference type="NCBI Taxonomy" id="930992"/>
    <lineage>
        <taxon>Eukaryota</taxon>
        <taxon>Fungi</taxon>
        <taxon>Dikarya</taxon>
        <taxon>Basidiomycota</taxon>
        <taxon>Agaricomycotina</taxon>
        <taxon>Agaricomycetes</taxon>
        <taxon>Agaricomycetidae</taxon>
        <taxon>Boletales</taxon>
        <taxon>Suillineae</taxon>
        <taxon>Suillaceae</taxon>
        <taxon>Suillus</taxon>
    </lineage>
</organism>
<accession>A0A0D0AH25</accession>
<feature type="region of interest" description="Disordered" evidence="1">
    <location>
        <begin position="68"/>
        <end position="104"/>
    </location>
</feature>
<feature type="compositionally biased region" description="Low complexity" evidence="1">
    <location>
        <begin position="78"/>
        <end position="89"/>
    </location>
</feature>
<sequence length="261" mass="29996">MPIPAGNPNHAVPPNFHSAEYAEARAQLTNDAIDEQQVATILANLWRIQNEADKRQWAARLEDEEAARREAEEEEQQRQQALRLEQEAAVQEERKKNKSKYAPICDNDVPSDPIILPSQYAIRKMKAGEYCELFYFTNSGLEEAFRSVSTNDDDALIMMPSSDGLHKWIPAGAARDPKAQVIKDENLSWEQFNEAAPRMIAIMKENDWPDDRVNMHIAFWSALQNHRWRHDFDVHKQKALLPHNAVTYLPTYRTAHVDNAP</sequence>
<protein>
    <submittedName>
        <fullName evidence="2">Uncharacterized protein</fullName>
    </submittedName>
</protein>
<dbReference type="HOGENOM" id="CLU_052398_0_0_1"/>
<dbReference type="Proteomes" id="UP000054485">
    <property type="component" value="Unassembled WGS sequence"/>
</dbReference>
<dbReference type="InParanoid" id="A0A0D0AH25"/>